<gene>
    <name evidence="1" type="ORF">F8388_003930</name>
</gene>
<dbReference type="EMBL" id="JAATIP010000047">
    <property type="protein sequence ID" value="KAF4384623.1"/>
    <property type="molecule type" value="Genomic_DNA"/>
</dbReference>
<name>A0A7J6GNW1_CANSA</name>
<dbReference type="AlphaFoldDB" id="A0A7J6GNW1"/>
<comment type="caution">
    <text evidence="1">The sequence shown here is derived from an EMBL/GenBank/DDBJ whole genome shotgun (WGS) entry which is preliminary data.</text>
</comment>
<evidence type="ECO:0000313" key="1">
    <source>
        <dbReference type="EMBL" id="KAF4384623.1"/>
    </source>
</evidence>
<reference evidence="1 2" key="1">
    <citation type="journal article" date="2020" name="bioRxiv">
        <title>Sequence and annotation of 42 cannabis genomes reveals extensive copy number variation in cannabinoid synthesis and pathogen resistance genes.</title>
        <authorList>
            <person name="Mckernan K.J."/>
            <person name="Helbert Y."/>
            <person name="Kane L.T."/>
            <person name="Ebling H."/>
            <person name="Zhang L."/>
            <person name="Liu B."/>
            <person name="Eaton Z."/>
            <person name="Mclaughlin S."/>
            <person name="Kingan S."/>
            <person name="Baybayan P."/>
            <person name="Concepcion G."/>
            <person name="Jordan M."/>
            <person name="Riva A."/>
            <person name="Barbazuk W."/>
            <person name="Harkins T."/>
        </authorList>
    </citation>
    <scope>NUCLEOTIDE SEQUENCE [LARGE SCALE GENOMIC DNA]</scope>
    <source>
        <strain evidence="2">cv. Jamaican Lion 4</strain>
        <tissue evidence="1">Leaf</tissue>
    </source>
</reference>
<protein>
    <submittedName>
        <fullName evidence="1">Uncharacterized protein</fullName>
    </submittedName>
</protein>
<accession>A0A7J6GNW1</accession>
<sequence>MAETKGFGVDVRAHTVEIHLGVTKIVIRGSGSMELSLDELELDMWSSGEVWGDGIGKSMGPKRQQWRGFALHLNEMWGLNSCPFGEQASPLCFDSGGDGGQL</sequence>
<organism evidence="1 2">
    <name type="scientific">Cannabis sativa</name>
    <name type="common">Hemp</name>
    <name type="synonym">Marijuana</name>
    <dbReference type="NCBI Taxonomy" id="3483"/>
    <lineage>
        <taxon>Eukaryota</taxon>
        <taxon>Viridiplantae</taxon>
        <taxon>Streptophyta</taxon>
        <taxon>Embryophyta</taxon>
        <taxon>Tracheophyta</taxon>
        <taxon>Spermatophyta</taxon>
        <taxon>Magnoliopsida</taxon>
        <taxon>eudicotyledons</taxon>
        <taxon>Gunneridae</taxon>
        <taxon>Pentapetalae</taxon>
        <taxon>rosids</taxon>
        <taxon>fabids</taxon>
        <taxon>Rosales</taxon>
        <taxon>Cannabaceae</taxon>
        <taxon>Cannabis</taxon>
    </lineage>
</organism>
<proteinExistence type="predicted"/>
<evidence type="ECO:0000313" key="2">
    <source>
        <dbReference type="Proteomes" id="UP000525078"/>
    </source>
</evidence>
<dbReference type="Proteomes" id="UP000525078">
    <property type="component" value="Unassembled WGS sequence"/>
</dbReference>